<keyword evidence="2" id="KW-0812">Transmembrane</keyword>
<feature type="transmembrane region" description="Helical" evidence="2">
    <location>
        <begin position="6"/>
        <end position="28"/>
    </location>
</feature>
<sequence length="89" mass="10093">MEDSELWPAVGRIEAGLSITYVVLFFGVHQSVISRLWKQFQNTPTVVRSHAGGRPRITTPSGRSIYCYCSETESQRDLHTCDIYGYSVH</sequence>
<organism evidence="3 4">
    <name type="scientific">Trichonephila clavipes</name>
    <name type="common">Golden silk orbweaver</name>
    <name type="synonym">Nephila clavipes</name>
    <dbReference type="NCBI Taxonomy" id="2585209"/>
    <lineage>
        <taxon>Eukaryota</taxon>
        <taxon>Metazoa</taxon>
        <taxon>Ecdysozoa</taxon>
        <taxon>Arthropoda</taxon>
        <taxon>Chelicerata</taxon>
        <taxon>Arachnida</taxon>
        <taxon>Araneae</taxon>
        <taxon>Araneomorphae</taxon>
        <taxon>Entelegynae</taxon>
        <taxon>Araneoidea</taxon>
        <taxon>Nephilidae</taxon>
        <taxon>Trichonephila</taxon>
    </lineage>
</organism>
<accession>A0A8X6RD74</accession>
<keyword evidence="2" id="KW-0472">Membrane</keyword>
<comment type="caution">
    <text evidence="3">The sequence shown here is derived from an EMBL/GenBank/DDBJ whole genome shotgun (WGS) entry which is preliminary data.</text>
</comment>
<dbReference type="EMBL" id="BMAU01021050">
    <property type="protein sequence ID" value="GFX88230.1"/>
    <property type="molecule type" value="Genomic_DNA"/>
</dbReference>
<dbReference type="Proteomes" id="UP000887159">
    <property type="component" value="Unassembled WGS sequence"/>
</dbReference>
<gene>
    <name evidence="3" type="primary">NCL1_26029</name>
    <name evidence="3" type="ORF">TNCV_1066461</name>
</gene>
<dbReference type="SUPFAM" id="SSF46689">
    <property type="entry name" value="Homeodomain-like"/>
    <property type="match status" value="1"/>
</dbReference>
<name>A0A8X6RD74_TRICX</name>
<comment type="subcellular location">
    <subcellularLocation>
        <location evidence="1">Nucleus</location>
    </subcellularLocation>
</comment>
<evidence type="ECO:0000256" key="2">
    <source>
        <dbReference type="SAM" id="Phobius"/>
    </source>
</evidence>
<proteinExistence type="predicted"/>
<reference evidence="3" key="1">
    <citation type="submission" date="2020-08" db="EMBL/GenBank/DDBJ databases">
        <title>Multicomponent nature underlies the extraordinary mechanical properties of spider dragline silk.</title>
        <authorList>
            <person name="Kono N."/>
            <person name="Nakamura H."/>
            <person name="Mori M."/>
            <person name="Yoshida Y."/>
            <person name="Ohtoshi R."/>
            <person name="Malay A.D."/>
            <person name="Moran D.A.P."/>
            <person name="Tomita M."/>
            <person name="Numata K."/>
            <person name="Arakawa K."/>
        </authorList>
    </citation>
    <scope>NUCLEOTIDE SEQUENCE</scope>
</reference>
<protein>
    <submittedName>
        <fullName evidence="3">Uncharacterized protein</fullName>
    </submittedName>
</protein>
<evidence type="ECO:0000256" key="1">
    <source>
        <dbReference type="ARBA" id="ARBA00004123"/>
    </source>
</evidence>
<dbReference type="InterPro" id="IPR009057">
    <property type="entry name" value="Homeodomain-like_sf"/>
</dbReference>
<dbReference type="AlphaFoldDB" id="A0A8X6RD74"/>
<dbReference type="GO" id="GO:0005634">
    <property type="term" value="C:nucleus"/>
    <property type="evidence" value="ECO:0007669"/>
    <property type="project" value="UniProtKB-SubCell"/>
</dbReference>
<evidence type="ECO:0000313" key="4">
    <source>
        <dbReference type="Proteomes" id="UP000887159"/>
    </source>
</evidence>
<keyword evidence="4" id="KW-1185">Reference proteome</keyword>
<keyword evidence="2" id="KW-1133">Transmembrane helix</keyword>
<evidence type="ECO:0000313" key="3">
    <source>
        <dbReference type="EMBL" id="GFX88230.1"/>
    </source>
</evidence>